<organism evidence="3 4">
    <name type="scientific">Pseudonocardia humida</name>
    <dbReference type="NCBI Taxonomy" id="2800819"/>
    <lineage>
        <taxon>Bacteria</taxon>
        <taxon>Bacillati</taxon>
        <taxon>Actinomycetota</taxon>
        <taxon>Actinomycetes</taxon>
        <taxon>Pseudonocardiales</taxon>
        <taxon>Pseudonocardiaceae</taxon>
        <taxon>Pseudonocardia</taxon>
    </lineage>
</organism>
<feature type="compositionally biased region" description="Polar residues" evidence="1">
    <location>
        <begin position="132"/>
        <end position="147"/>
    </location>
</feature>
<keyword evidence="4" id="KW-1185">Reference proteome</keyword>
<sequence>MTDPEDALRAALRDPDLDAVPPTDLLAGVLRRRDRLRRRRQRLATGAAAVAAVAVLGGVTAAVAAATGGYGTVVPADRPDPPVPAPTTTGAEPIPASPAPSVAPGPMMPPSQPPFVVPPPATGIPRAETSAPAESTRQYPRTTTPSVEATPAG</sequence>
<name>A0ABT0ZVF4_9PSEU</name>
<evidence type="ECO:0000313" key="3">
    <source>
        <dbReference type="EMBL" id="MCO1654714.1"/>
    </source>
</evidence>
<feature type="region of interest" description="Disordered" evidence="1">
    <location>
        <begin position="1"/>
        <end position="21"/>
    </location>
</feature>
<keyword evidence="2" id="KW-0472">Membrane</keyword>
<dbReference type="RefSeq" id="WP_252436344.1">
    <property type="nucleotide sequence ID" value="NZ_JAGSOV010000013.1"/>
</dbReference>
<keyword evidence="2" id="KW-0812">Transmembrane</keyword>
<feature type="transmembrane region" description="Helical" evidence="2">
    <location>
        <begin position="43"/>
        <end position="66"/>
    </location>
</feature>
<feature type="compositionally biased region" description="Basic and acidic residues" evidence="1">
    <location>
        <begin position="1"/>
        <end position="16"/>
    </location>
</feature>
<evidence type="ECO:0000313" key="4">
    <source>
        <dbReference type="Proteomes" id="UP001165283"/>
    </source>
</evidence>
<accession>A0ABT0ZVF4</accession>
<feature type="region of interest" description="Disordered" evidence="1">
    <location>
        <begin position="70"/>
        <end position="153"/>
    </location>
</feature>
<feature type="compositionally biased region" description="Pro residues" evidence="1">
    <location>
        <begin position="95"/>
        <end position="122"/>
    </location>
</feature>
<evidence type="ECO:0000256" key="2">
    <source>
        <dbReference type="SAM" id="Phobius"/>
    </source>
</evidence>
<dbReference type="EMBL" id="JAGSOV010000013">
    <property type="protein sequence ID" value="MCO1654714.1"/>
    <property type="molecule type" value="Genomic_DNA"/>
</dbReference>
<reference evidence="3" key="1">
    <citation type="submission" date="2021-04" db="EMBL/GenBank/DDBJ databases">
        <title>Pseudonocardia sp. nov., isolated from sandy soil of mangrove forest.</title>
        <authorList>
            <person name="Zan Z."/>
            <person name="Huang R."/>
            <person name="Liu W."/>
        </authorList>
    </citation>
    <scope>NUCLEOTIDE SEQUENCE</scope>
    <source>
        <strain evidence="3">S2-4</strain>
    </source>
</reference>
<gene>
    <name evidence="3" type="ORF">KDL28_06555</name>
</gene>
<proteinExistence type="predicted"/>
<dbReference type="Proteomes" id="UP001165283">
    <property type="component" value="Unassembled WGS sequence"/>
</dbReference>
<protein>
    <submittedName>
        <fullName evidence="3">Uncharacterized protein</fullName>
    </submittedName>
</protein>
<comment type="caution">
    <text evidence="3">The sequence shown here is derived from an EMBL/GenBank/DDBJ whole genome shotgun (WGS) entry which is preliminary data.</text>
</comment>
<keyword evidence="2" id="KW-1133">Transmembrane helix</keyword>
<evidence type="ECO:0000256" key="1">
    <source>
        <dbReference type="SAM" id="MobiDB-lite"/>
    </source>
</evidence>